<reference evidence="3" key="2">
    <citation type="submission" date="2015-01" db="EMBL/GenBank/DDBJ databases">
        <title>Evolutionary Origins and Diversification of the Mycorrhizal Mutualists.</title>
        <authorList>
            <consortium name="DOE Joint Genome Institute"/>
            <consortium name="Mycorrhizal Genomics Consortium"/>
            <person name="Kohler A."/>
            <person name="Kuo A."/>
            <person name="Nagy L.G."/>
            <person name="Floudas D."/>
            <person name="Copeland A."/>
            <person name="Barry K.W."/>
            <person name="Cichocki N."/>
            <person name="Veneault-Fourrey C."/>
            <person name="LaButti K."/>
            <person name="Lindquist E.A."/>
            <person name="Lipzen A."/>
            <person name="Lundell T."/>
            <person name="Morin E."/>
            <person name="Murat C."/>
            <person name="Riley R."/>
            <person name="Ohm R."/>
            <person name="Sun H."/>
            <person name="Tunlid A."/>
            <person name="Henrissat B."/>
            <person name="Grigoriev I.V."/>
            <person name="Hibbett D.S."/>
            <person name="Martin F."/>
        </authorList>
    </citation>
    <scope>NUCLEOTIDE SEQUENCE [LARGE SCALE GENOMIC DNA]</scope>
    <source>
        <strain evidence="3">UH-Slu-Lm8-n1</strain>
    </source>
</reference>
<evidence type="ECO:0000313" key="2">
    <source>
        <dbReference type="EMBL" id="KIK33886.1"/>
    </source>
</evidence>
<accession>A0A0C9ZWV5</accession>
<gene>
    <name evidence="2" type="ORF">CY34DRAFT_813297</name>
</gene>
<dbReference type="Proteomes" id="UP000054485">
    <property type="component" value="Unassembled WGS sequence"/>
</dbReference>
<dbReference type="EMBL" id="KN835848">
    <property type="protein sequence ID" value="KIK33886.1"/>
    <property type="molecule type" value="Genomic_DNA"/>
</dbReference>
<evidence type="ECO:0000313" key="3">
    <source>
        <dbReference type="Proteomes" id="UP000054485"/>
    </source>
</evidence>
<name>A0A0C9ZWV5_9AGAM</name>
<feature type="signal peptide" evidence="1">
    <location>
        <begin position="1"/>
        <end position="18"/>
    </location>
</feature>
<feature type="chain" id="PRO_5002218294" evidence="1">
    <location>
        <begin position="19"/>
        <end position="101"/>
    </location>
</feature>
<dbReference type="HOGENOM" id="CLU_2293563_0_0_1"/>
<keyword evidence="1" id="KW-0732">Signal</keyword>
<protein>
    <submittedName>
        <fullName evidence="2">Unplaced genomic scaffold CY34scaffold_717, whole genome shotgun sequence</fullName>
    </submittedName>
</protein>
<proteinExistence type="predicted"/>
<evidence type="ECO:0000256" key="1">
    <source>
        <dbReference type="SAM" id="SignalP"/>
    </source>
</evidence>
<reference evidence="2 3" key="1">
    <citation type="submission" date="2014-04" db="EMBL/GenBank/DDBJ databases">
        <authorList>
            <consortium name="DOE Joint Genome Institute"/>
            <person name="Kuo A."/>
            <person name="Ruytinx J."/>
            <person name="Rineau F."/>
            <person name="Colpaert J."/>
            <person name="Kohler A."/>
            <person name="Nagy L.G."/>
            <person name="Floudas D."/>
            <person name="Copeland A."/>
            <person name="Barry K.W."/>
            <person name="Cichocki N."/>
            <person name="Veneault-Fourrey C."/>
            <person name="LaButti K."/>
            <person name="Lindquist E.A."/>
            <person name="Lipzen A."/>
            <person name="Lundell T."/>
            <person name="Morin E."/>
            <person name="Murat C."/>
            <person name="Sun H."/>
            <person name="Tunlid A."/>
            <person name="Henrissat B."/>
            <person name="Grigoriev I.V."/>
            <person name="Hibbett D.S."/>
            <person name="Martin F."/>
            <person name="Nordberg H.P."/>
            <person name="Cantor M.N."/>
            <person name="Hua S.X."/>
        </authorList>
    </citation>
    <scope>NUCLEOTIDE SEQUENCE [LARGE SCALE GENOMIC DNA]</scope>
    <source>
        <strain evidence="2 3">UH-Slu-Lm8-n1</strain>
    </source>
</reference>
<dbReference type="InParanoid" id="A0A0C9ZWV5"/>
<organism evidence="2 3">
    <name type="scientific">Suillus luteus UH-Slu-Lm8-n1</name>
    <dbReference type="NCBI Taxonomy" id="930992"/>
    <lineage>
        <taxon>Eukaryota</taxon>
        <taxon>Fungi</taxon>
        <taxon>Dikarya</taxon>
        <taxon>Basidiomycota</taxon>
        <taxon>Agaricomycotina</taxon>
        <taxon>Agaricomycetes</taxon>
        <taxon>Agaricomycetidae</taxon>
        <taxon>Boletales</taxon>
        <taxon>Suillineae</taxon>
        <taxon>Suillaceae</taxon>
        <taxon>Suillus</taxon>
    </lineage>
</organism>
<keyword evidence="3" id="KW-1185">Reference proteome</keyword>
<dbReference type="AlphaFoldDB" id="A0A0C9ZWV5"/>
<sequence length="101" mass="11774">MKYLLFYLQIMLLHGSFAGPDTSDFLFHMHPDTLSTVPQCRVDSRPSSHQLHVSPRWRLHYRELFATDAFHPSDMCPNIVEDMFMVHFEEVMGIYVAAVES</sequence>